<keyword evidence="5" id="KW-0175">Coiled coil</keyword>
<dbReference type="InterPro" id="IPR022735">
    <property type="entry name" value="bMERB_dom"/>
</dbReference>
<dbReference type="OrthoDB" id="20799at2759"/>
<name>A0A6P8IZK6_ACTTE</name>
<feature type="region of interest" description="Disordered" evidence="6">
    <location>
        <begin position="83"/>
        <end position="135"/>
    </location>
</feature>
<dbReference type="RefSeq" id="XP_031571363.1">
    <property type="nucleotide sequence ID" value="XM_031715503.1"/>
</dbReference>
<evidence type="ECO:0000259" key="7">
    <source>
        <dbReference type="PROSITE" id="PS50023"/>
    </source>
</evidence>
<dbReference type="GeneID" id="116305564"/>
<dbReference type="InterPro" id="IPR050540">
    <property type="entry name" value="F-actin_Monoox_Mical"/>
</dbReference>
<dbReference type="PROSITE" id="PS51848">
    <property type="entry name" value="BMERB"/>
    <property type="match status" value="1"/>
</dbReference>
<organism evidence="9 10">
    <name type="scientific">Actinia tenebrosa</name>
    <name type="common">Australian red waratah sea anemone</name>
    <dbReference type="NCBI Taxonomy" id="6105"/>
    <lineage>
        <taxon>Eukaryota</taxon>
        <taxon>Metazoa</taxon>
        <taxon>Cnidaria</taxon>
        <taxon>Anthozoa</taxon>
        <taxon>Hexacorallia</taxon>
        <taxon>Actiniaria</taxon>
        <taxon>Actiniidae</taxon>
        <taxon>Actinia</taxon>
    </lineage>
</organism>
<dbReference type="Gene3D" id="2.10.110.10">
    <property type="entry name" value="Cysteine Rich Protein"/>
    <property type="match status" value="1"/>
</dbReference>
<reference evidence="10" key="1">
    <citation type="submission" date="2025-08" db="UniProtKB">
        <authorList>
            <consortium name="RefSeq"/>
        </authorList>
    </citation>
    <scope>IDENTIFICATION</scope>
    <source>
        <tissue evidence="10">Tentacle</tissue>
    </source>
</reference>
<feature type="compositionally biased region" description="Polar residues" evidence="6">
    <location>
        <begin position="1"/>
        <end position="21"/>
    </location>
</feature>
<gene>
    <name evidence="10" type="primary">LOC116305564</name>
</gene>
<evidence type="ECO:0000259" key="8">
    <source>
        <dbReference type="PROSITE" id="PS51848"/>
    </source>
</evidence>
<evidence type="ECO:0000256" key="6">
    <source>
        <dbReference type="SAM" id="MobiDB-lite"/>
    </source>
</evidence>
<feature type="coiled-coil region" evidence="5">
    <location>
        <begin position="373"/>
        <end position="447"/>
    </location>
</feature>
<dbReference type="SMART" id="SM00132">
    <property type="entry name" value="LIM"/>
    <property type="match status" value="1"/>
</dbReference>
<feature type="domain" description="BMERB" evidence="8">
    <location>
        <begin position="290"/>
        <end position="443"/>
    </location>
</feature>
<keyword evidence="9" id="KW-1185">Reference proteome</keyword>
<evidence type="ECO:0000256" key="1">
    <source>
        <dbReference type="ARBA" id="ARBA00022723"/>
    </source>
</evidence>
<evidence type="ECO:0000313" key="10">
    <source>
        <dbReference type="RefSeq" id="XP_031571363.1"/>
    </source>
</evidence>
<dbReference type="GO" id="GO:0046872">
    <property type="term" value="F:metal ion binding"/>
    <property type="evidence" value="ECO:0007669"/>
    <property type="project" value="UniProtKB-KW"/>
</dbReference>
<feature type="region of interest" description="Disordered" evidence="6">
    <location>
        <begin position="1"/>
        <end position="50"/>
    </location>
</feature>
<sequence>MAEATSLSTSSANSQQLSESQTCRKRLPEIPPEELAKYGSKKIPHELPPEVQAEFRRRQFRNSLHKRSRSLSGIEGIEFYKEEETTSQLTEDTVQGQQKENLAPCANNNAVSLPNTPASKRRSSDSSKPLSNETEDQEILKELRWHYKQYLKASKRKKEKQPEGISQSNAGKVVSAVQVVLTEASQDSSPPIKANRCDRCSQSVDILQRVAVENHVFHKSCFICAICSSWLNHFNYCFVPDHDKFYCIQHYQDIESASAGLDDQIRHALGIGPGVQQQFNYVPDSVDSKPKAGGDKASSKAQNTLNVMKEKISLLSKRGRKLEKKSKKLRKQIDGFKGNEMEKGKLWEEWFENEREKYTTFRREAELTFKVRETELSEKYHDLEKKLRSITEKTENSKTEYDKSNEKELLQEMLVVVEKREHLISEMEAAQHKYNEEDKQLEKQKDDIGINRPDIIKHATAADKEAKKVSEAVKNAPATIKKQSMFGCCILL</sequence>
<protein>
    <submittedName>
        <fullName evidence="10">F-actin-monooxygenase MICAL1-like</fullName>
    </submittedName>
</protein>
<dbReference type="PROSITE" id="PS00478">
    <property type="entry name" value="LIM_DOMAIN_1"/>
    <property type="match status" value="1"/>
</dbReference>
<dbReference type="PANTHER" id="PTHR23167">
    <property type="entry name" value="CALPONIN HOMOLOGY DOMAIN-CONTAINING PROTEIN DDB_G0272472-RELATED"/>
    <property type="match status" value="1"/>
</dbReference>
<dbReference type="PANTHER" id="PTHR23167:SF46">
    <property type="entry name" value="EPS15 HOMOLOGY DOMAIN CONTAINING PROTEIN-BINDING PROTEIN 1, ISOFORM F"/>
    <property type="match status" value="1"/>
</dbReference>
<evidence type="ECO:0000256" key="4">
    <source>
        <dbReference type="PROSITE-ProRule" id="PRU00125"/>
    </source>
</evidence>
<dbReference type="Proteomes" id="UP000515163">
    <property type="component" value="Unplaced"/>
</dbReference>
<evidence type="ECO:0000256" key="2">
    <source>
        <dbReference type="ARBA" id="ARBA00022833"/>
    </source>
</evidence>
<accession>A0A6P8IZK6</accession>
<dbReference type="PROSITE" id="PS50023">
    <property type="entry name" value="LIM_DOMAIN_2"/>
    <property type="match status" value="1"/>
</dbReference>
<evidence type="ECO:0000256" key="5">
    <source>
        <dbReference type="SAM" id="Coils"/>
    </source>
</evidence>
<keyword evidence="1 4" id="KW-0479">Metal-binding</keyword>
<dbReference type="AlphaFoldDB" id="A0A6P8IZK6"/>
<keyword evidence="2 4" id="KW-0862">Zinc</keyword>
<feature type="compositionally biased region" description="Polar residues" evidence="6">
    <location>
        <begin position="86"/>
        <end position="118"/>
    </location>
</feature>
<evidence type="ECO:0000256" key="3">
    <source>
        <dbReference type="ARBA" id="ARBA00023038"/>
    </source>
</evidence>
<feature type="domain" description="LIM zinc-binding" evidence="7">
    <location>
        <begin position="195"/>
        <end position="257"/>
    </location>
</feature>
<dbReference type="Pfam" id="PF00412">
    <property type="entry name" value="LIM"/>
    <property type="match status" value="1"/>
</dbReference>
<dbReference type="KEGG" id="aten:116305564"/>
<proteinExistence type="predicted"/>
<dbReference type="InParanoid" id="A0A6P8IZK6"/>
<dbReference type="SMART" id="SM01203">
    <property type="entry name" value="DUF3585"/>
    <property type="match status" value="1"/>
</dbReference>
<dbReference type="InterPro" id="IPR001781">
    <property type="entry name" value="Znf_LIM"/>
</dbReference>
<dbReference type="Pfam" id="PF12130">
    <property type="entry name" value="bMERB_dom"/>
    <property type="match status" value="1"/>
</dbReference>
<evidence type="ECO:0000313" key="9">
    <source>
        <dbReference type="Proteomes" id="UP000515163"/>
    </source>
</evidence>
<keyword evidence="3 4" id="KW-0440">LIM domain</keyword>